<feature type="compositionally biased region" description="Basic and acidic residues" evidence="6">
    <location>
        <begin position="585"/>
        <end position="605"/>
    </location>
</feature>
<dbReference type="InterPro" id="IPR012580">
    <property type="entry name" value="NUC153"/>
</dbReference>
<dbReference type="AlphaFoldDB" id="A0A433QT36"/>
<gene>
    <name evidence="10" type="ORF">BC938DRAFT_473682</name>
</gene>
<dbReference type="GO" id="GO:0000462">
    <property type="term" value="P:maturation of SSU-rRNA from tricistronic rRNA transcript (SSU-rRNA, 5.8S rRNA, LSU-rRNA)"/>
    <property type="evidence" value="ECO:0007669"/>
    <property type="project" value="TreeGrafter"/>
</dbReference>
<keyword evidence="4" id="KW-0677">Repeat</keyword>
<dbReference type="Gene3D" id="2.130.10.10">
    <property type="entry name" value="YVTN repeat-like/Quinoprotein amine dehydrogenase"/>
    <property type="match status" value="1"/>
</dbReference>
<dbReference type="GO" id="GO:0030686">
    <property type="term" value="C:90S preribosome"/>
    <property type="evidence" value="ECO:0007669"/>
    <property type="project" value="TreeGrafter"/>
</dbReference>
<dbReference type="Proteomes" id="UP000274822">
    <property type="component" value="Unassembled WGS sequence"/>
</dbReference>
<evidence type="ECO:0000256" key="6">
    <source>
        <dbReference type="SAM" id="MobiDB-lite"/>
    </source>
</evidence>
<evidence type="ECO:0000256" key="3">
    <source>
        <dbReference type="ARBA" id="ARBA00022574"/>
    </source>
</evidence>
<evidence type="ECO:0000256" key="2">
    <source>
        <dbReference type="ARBA" id="ARBA00005264"/>
    </source>
</evidence>
<evidence type="ECO:0000256" key="4">
    <source>
        <dbReference type="ARBA" id="ARBA00022737"/>
    </source>
</evidence>
<accession>A0A433QT36</accession>
<feature type="region of interest" description="Disordered" evidence="6">
    <location>
        <begin position="527"/>
        <end position="605"/>
    </location>
</feature>
<dbReference type="PANTHER" id="PTHR14927:SF0">
    <property type="entry name" value="NUCLEOLAR PROTEIN 10"/>
    <property type="match status" value="1"/>
</dbReference>
<evidence type="ECO:0000313" key="10">
    <source>
        <dbReference type="EMBL" id="RUS32954.1"/>
    </source>
</evidence>
<evidence type="ECO:0000259" key="9">
    <source>
        <dbReference type="Pfam" id="PF23098"/>
    </source>
</evidence>
<feature type="compositionally biased region" description="Basic residues" evidence="6">
    <location>
        <begin position="563"/>
        <end position="577"/>
    </location>
</feature>
<dbReference type="EMBL" id="RBNJ01001622">
    <property type="protein sequence ID" value="RUS32954.1"/>
    <property type="molecule type" value="Genomic_DNA"/>
</dbReference>
<dbReference type="Pfam" id="PF23097">
    <property type="entry name" value="NOL10_2nd"/>
    <property type="match status" value="1"/>
</dbReference>
<protein>
    <submittedName>
        <fullName evidence="10">WD40-repeat-containing domain protein</fullName>
    </submittedName>
</protein>
<organism evidence="10 11">
    <name type="scientific">Jimgerdemannia flammicorona</name>
    <dbReference type="NCBI Taxonomy" id="994334"/>
    <lineage>
        <taxon>Eukaryota</taxon>
        <taxon>Fungi</taxon>
        <taxon>Fungi incertae sedis</taxon>
        <taxon>Mucoromycota</taxon>
        <taxon>Mucoromycotina</taxon>
        <taxon>Endogonomycetes</taxon>
        <taxon>Endogonales</taxon>
        <taxon>Endogonaceae</taxon>
        <taxon>Jimgerdemannia</taxon>
    </lineage>
</organism>
<feature type="domain" description="Nucleolar protein 10-like second" evidence="8">
    <location>
        <begin position="380"/>
        <end position="428"/>
    </location>
</feature>
<feature type="domain" description="NUC153" evidence="7">
    <location>
        <begin position="492"/>
        <end position="519"/>
    </location>
</feature>
<proteinExistence type="inferred from homology"/>
<keyword evidence="11" id="KW-1185">Reference proteome</keyword>
<evidence type="ECO:0000256" key="5">
    <source>
        <dbReference type="ARBA" id="ARBA00023242"/>
    </source>
</evidence>
<dbReference type="GO" id="GO:0032040">
    <property type="term" value="C:small-subunit processome"/>
    <property type="evidence" value="ECO:0007669"/>
    <property type="project" value="TreeGrafter"/>
</dbReference>
<dbReference type="Pfam" id="PF23098">
    <property type="entry name" value="Beta-prop_NOL10_N"/>
    <property type="match status" value="1"/>
</dbReference>
<dbReference type="InterPro" id="IPR056551">
    <property type="entry name" value="Beta-prop_NOL10_N"/>
</dbReference>
<feature type="compositionally biased region" description="Acidic residues" evidence="6">
    <location>
        <begin position="527"/>
        <end position="541"/>
    </location>
</feature>
<feature type="domain" description="Nucleolar protein 10-like N-terminal" evidence="9">
    <location>
        <begin position="3"/>
        <end position="375"/>
    </location>
</feature>
<keyword evidence="5" id="KW-0539">Nucleus</keyword>
<dbReference type="InterPro" id="IPR040382">
    <property type="entry name" value="NOL10/Enp2"/>
</dbReference>
<keyword evidence="3" id="KW-0853">WD repeat</keyword>
<dbReference type="SUPFAM" id="SSF50978">
    <property type="entry name" value="WD40 repeat-like"/>
    <property type="match status" value="1"/>
</dbReference>
<evidence type="ECO:0000259" key="8">
    <source>
        <dbReference type="Pfam" id="PF23097"/>
    </source>
</evidence>
<reference evidence="10 11" key="1">
    <citation type="journal article" date="2018" name="New Phytol.">
        <title>Phylogenomics of Endogonaceae and evolution of mycorrhizas within Mucoromycota.</title>
        <authorList>
            <person name="Chang Y."/>
            <person name="Desiro A."/>
            <person name="Na H."/>
            <person name="Sandor L."/>
            <person name="Lipzen A."/>
            <person name="Clum A."/>
            <person name="Barry K."/>
            <person name="Grigoriev I.V."/>
            <person name="Martin F.M."/>
            <person name="Stajich J.E."/>
            <person name="Smith M.E."/>
            <person name="Bonito G."/>
            <person name="Spatafora J.W."/>
        </authorList>
    </citation>
    <scope>NUCLEOTIDE SEQUENCE [LARGE SCALE GENOMIC DNA]</scope>
    <source>
        <strain evidence="10 11">AD002</strain>
    </source>
</reference>
<evidence type="ECO:0000259" key="7">
    <source>
        <dbReference type="Pfam" id="PF08159"/>
    </source>
</evidence>
<comment type="subcellular location">
    <subcellularLocation>
        <location evidence="1">Nucleus</location>
        <location evidence="1">Nucleolus</location>
    </subcellularLocation>
</comment>
<evidence type="ECO:0000256" key="1">
    <source>
        <dbReference type="ARBA" id="ARBA00004604"/>
    </source>
</evidence>
<dbReference type="Pfam" id="PF08159">
    <property type="entry name" value="NUC153"/>
    <property type="match status" value="1"/>
</dbReference>
<dbReference type="PANTHER" id="PTHR14927">
    <property type="entry name" value="NUCLEOLAR PROTEIN 10"/>
    <property type="match status" value="1"/>
</dbReference>
<feature type="region of interest" description="Disordered" evidence="6">
    <location>
        <begin position="472"/>
        <end position="494"/>
    </location>
</feature>
<dbReference type="InterPro" id="IPR036322">
    <property type="entry name" value="WD40_repeat_dom_sf"/>
</dbReference>
<comment type="caution">
    <text evidence="10">The sequence shown here is derived from an EMBL/GenBank/DDBJ whole genome shotgun (WGS) entry which is preliminary data.</text>
</comment>
<dbReference type="InterPro" id="IPR015943">
    <property type="entry name" value="WD40/YVTN_repeat-like_dom_sf"/>
</dbReference>
<sequence>MVLQVSNPNNVKIYTVSGGIGSRSIPDWLARRKRRALKNDIDWRSRVELIQDFEFPEASNRIKTTRDGKFVVATGVYKPQMRVYEYAEMSMKFDRHTDAENVNFEILSDDWTKQVLLQNDRSIEFHAQGGIHYRTRIPKFGRDLSYHFSTCDLLVVGAGPEVYRLNLDQGRFLNPLITDSASGINVSEINPAHQLFGFGTVQGTVEFWDPRSRARVGVLVPQVNTFGGASTAEMEVTALKYRTDGLSLAVGTSTGHTLLYDLRSSRPWLVKDHQYGFEIRSLNWHDGGGQGVDEGGKVIVADKKIIKIWDRNNGEHFTSIEPATDINDVCLVESSGVLFVANEGIQIGSYYIPQLGPAPQWCTFLDNLTEEMEENPQQNVYDDYKFVTRKELAALGLEHLIGSNVLKAYMHGFFVDLRLYEKAKLIANPFAYDEYRERVIRDKIEKERGSRIRATNKLPKVNKALARQLLEEEEKKRRKGKLEEGAANPLNDSRFSGMFMDKDFEVDEETVEFKLLHPTAKKRAIAFDEEADEDEEGEDEQTVSGSDSDRLTDSDSDDDLVAKIRKSRGDKGKKKAKAPQGIRSAPDERWKMKEKTKGYNKEEENTKKGPKMVEMKVCWSFCPDITLCGILKFQLTLIIVTSLPPGRWLHDAAYLVQDRAKIVRRACLDRTRWLLSAGPARFTDSHGWDGAIVPGAAEKERLGEGEGGEW</sequence>
<dbReference type="InterPro" id="IPR056550">
    <property type="entry name" value="NOL10_2nd"/>
</dbReference>
<name>A0A433QT36_9FUNG</name>
<comment type="similarity">
    <text evidence="2">Belongs to the WD repeat NOL10/ENP2 family.</text>
</comment>
<evidence type="ECO:0000313" key="11">
    <source>
        <dbReference type="Proteomes" id="UP000274822"/>
    </source>
</evidence>